<name>A0A1I0YKD8_SELRU</name>
<evidence type="ECO:0000256" key="1">
    <source>
        <dbReference type="SAM" id="Phobius"/>
    </source>
</evidence>
<keyword evidence="1" id="KW-0812">Transmembrane</keyword>
<keyword evidence="1" id="KW-0472">Membrane</keyword>
<accession>A0A1I0YKD8</accession>
<keyword evidence="1" id="KW-1133">Transmembrane helix</keyword>
<dbReference type="AlphaFoldDB" id="A0A1I0YKD8"/>
<feature type="transmembrane region" description="Helical" evidence="1">
    <location>
        <begin position="6"/>
        <end position="25"/>
    </location>
</feature>
<sequence>MKILKWIFIAIAGLMVCGFLSFMITTKMIGNQNVSQQANTYQDDKSQNKKLKVNAGEYNLGVKEEDFRNAFNENAKSELKDLKIGLVKENIDLYEGDVAHSYNSIVTPYSQHLFVSYEPDTQLVRGIMLTGNPQDELEAIHYIGVITNIVAILNPDLSPEERTNILKKLGMFDGKKTNYRALDTSTQNGNITYKIKGTEKSVDFMVTAKGMNTVTKASTNANDPHNFKLDYDKYIMWKTKVYLNRKQGAAKYNEMKERLTK</sequence>
<evidence type="ECO:0000313" key="3">
    <source>
        <dbReference type="Proteomes" id="UP000183843"/>
    </source>
</evidence>
<evidence type="ECO:0000313" key="2">
    <source>
        <dbReference type="EMBL" id="SFB13256.1"/>
    </source>
</evidence>
<protein>
    <submittedName>
        <fullName evidence="2">Uncharacterized protein</fullName>
    </submittedName>
</protein>
<proteinExistence type="predicted"/>
<dbReference type="Proteomes" id="UP000183843">
    <property type="component" value="Unassembled WGS sequence"/>
</dbReference>
<reference evidence="2 3" key="1">
    <citation type="submission" date="2016-10" db="EMBL/GenBank/DDBJ databases">
        <authorList>
            <person name="de Groot N.N."/>
        </authorList>
    </citation>
    <scope>NUCLEOTIDE SEQUENCE [LARGE SCALE GENOMIC DNA]</scope>
    <source>
        <strain evidence="2 3">L14</strain>
    </source>
</reference>
<dbReference type="EMBL" id="FOJX01000014">
    <property type="protein sequence ID" value="SFB13256.1"/>
    <property type="molecule type" value="Genomic_DNA"/>
</dbReference>
<gene>
    <name evidence="2" type="ORF">SAMN05216587_11453</name>
</gene>
<organism evidence="2 3">
    <name type="scientific">Selenomonas ruminantium</name>
    <dbReference type="NCBI Taxonomy" id="971"/>
    <lineage>
        <taxon>Bacteria</taxon>
        <taxon>Bacillati</taxon>
        <taxon>Bacillota</taxon>
        <taxon>Negativicutes</taxon>
        <taxon>Selenomonadales</taxon>
        <taxon>Selenomonadaceae</taxon>
        <taxon>Selenomonas</taxon>
    </lineage>
</organism>